<name>A0ABQ8UAK7_9EUKA</name>
<accession>A0ABQ8UAK7</accession>
<evidence type="ECO:0000256" key="1">
    <source>
        <dbReference type="SAM" id="Coils"/>
    </source>
</evidence>
<gene>
    <name evidence="2" type="ORF">PAPYR_10928</name>
</gene>
<comment type="caution">
    <text evidence="2">The sequence shown here is derived from an EMBL/GenBank/DDBJ whole genome shotgun (WGS) entry which is preliminary data.</text>
</comment>
<reference evidence="2" key="1">
    <citation type="journal article" date="2022" name="bioRxiv">
        <title>Genomics of Preaxostyla Flagellates Illuminates Evolutionary Transitions and the Path Towards Mitochondrial Loss.</title>
        <authorList>
            <person name="Novak L.V.F."/>
            <person name="Treitli S.C."/>
            <person name="Pyrih J."/>
            <person name="Halakuc P."/>
            <person name="Pipaliya S.V."/>
            <person name="Vacek V."/>
            <person name="Brzon O."/>
            <person name="Soukal P."/>
            <person name="Eme L."/>
            <person name="Dacks J.B."/>
            <person name="Karnkowska A."/>
            <person name="Elias M."/>
            <person name="Hampl V."/>
        </authorList>
    </citation>
    <scope>NUCLEOTIDE SEQUENCE</scope>
    <source>
        <strain evidence="2">RCP-MX</strain>
    </source>
</reference>
<organism evidence="2 3">
    <name type="scientific">Paratrimastix pyriformis</name>
    <dbReference type="NCBI Taxonomy" id="342808"/>
    <lineage>
        <taxon>Eukaryota</taxon>
        <taxon>Metamonada</taxon>
        <taxon>Preaxostyla</taxon>
        <taxon>Paratrimastigidae</taxon>
        <taxon>Paratrimastix</taxon>
    </lineage>
</organism>
<dbReference type="EMBL" id="JAPMOS010000161">
    <property type="protein sequence ID" value="KAJ4454385.1"/>
    <property type="molecule type" value="Genomic_DNA"/>
</dbReference>
<feature type="coiled-coil region" evidence="1">
    <location>
        <begin position="32"/>
        <end position="59"/>
    </location>
</feature>
<keyword evidence="3" id="KW-1185">Reference proteome</keyword>
<dbReference type="Proteomes" id="UP001141327">
    <property type="component" value="Unassembled WGS sequence"/>
</dbReference>
<sequence>MEISESLFSQQFEIELTHRNLQRELLEASRATDFIREEKERLDHELQLAEDREKQLDHEILRSLRELNRMNLSIEEYGEIKKLERVKCVRLTELKKELELSLAAKRASHAESVRQKTARLAELRQFYSEKEEARQVASLEQRCATLRAELQKATFSDYRAQIVQAGNEKVHLTEQLRLLEQLEAEVEQLTREKQENALAHQKVENEIKEEAVRLEERGDRAVTSVFSALTCLCVPESEHVVGLRGQWLDPWPPGSQSIATL</sequence>
<evidence type="ECO:0000313" key="2">
    <source>
        <dbReference type="EMBL" id="KAJ4454385.1"/>
    </source>
</evidence>
<evidence type="ECO:0000313" key="3">
    <source>
        <dbReference type="Proteomes" id="UP001141327"/>
    </source>
</evidence>
<keyword evidence="1" id="KW-0175">Coiled coil</keyword>
<protein>
    <submittedName>
        <fullName evidence="2">Uncharacterized protein</fullName>
    </submittedName>
</protein>
<proteinExistence type="predicted"/>
<feature type="coiled-coil region" evidence="1">
    <location>
        <begin position="129"/>
        <end position="211"/>
    </location>
</feature>